<dbReference type="PROSITE" id="PS50157">
    <property type="entry name" value="ZINC_FINGER_C2H2_2"/>
    <property type="match status" value="1"/>
</dbReference>
<dbReference type="SMART" id="SM00451">
    <property type="entry name" value="ZnF_U1"/>
    <property type="match status" value="3"/>
</dbReference>
<dbReference type="OrthoDB" id="10041465at2759"/>
<proteinExistence type="predicted"/>
<dbReference type="PROSITE" id="PS00028">
    <property type="entry name" value="ZINC_FINGER_C2H2_1"/>
    <property type="match status" value="2"/>
</dbReference>
<gene>
    <name evidence="4" type="ORF">KQP761_LOCUS37045</name>
</gene>
<dbReference type="InterPro" id="IPR013087">
    <property type="entry name" value="Znf_C2H2_type"/>
</dbReference>
<evidence type="ECO:0000256" key="1">
    <source>
        <dbReference type="PROSITE-ProRule" id="PRU00042"/>
    </source>
</evidence>
<feature type="region of interest" description="Disordered" evidence="2">
    <location>
        <begin position="1"/>
        <end position="76"/>
    </location>
</feature>
<dbReference type="InterPro" id="IPR036236">
    <property type="entry name" value="Znf_C2H2_sf"/>
</dbReference>
<accession>A0A816H3M2</accession>
<feature type="compositionally biased region" description="Acidic residues" evidence="2">
    <location>
        <begin position="28"/>
        <end position="69"/>
    </location>
</feature>
<dbReference type="AlphaFoldDB" id="A0A816H3M2"/>
<keyword evidence="1" id="KW-0862">Zinc</keyword>
<evidence type="ECO:0000313" key="5">
    <source>
        <dbReference type="Proteomes" id="UP000663834"/>
    </source>
</evidence>
<dbReference type="SMART" id="SM00355">
    <property type="entry name" value="ZnF_C2H2"/>
    <property type="match status" value="3"/>
</dbReference>
<feature type="compositionally biased region" description="Polar residues" evidence="2">
    <location>
        <begin position="568"/>
        <end position="577"/>
    </location>
</feature>
<dbReference type="PANTHER" id="PTHR20916:SF18">
    <property type="entry name" value="IPT_TIG DOMAIN-CONTAINING PROTEIN"/>
    <property type="match status" value="1"/>
</dbReference>
<feature type="domain" description="C2H2-type" evidence="3">
    <location>
        <begin position="353"/>
        <end position="377"/>
    </location>
</feature>
<evidence type="ECO:0000259" key="3">
    <source>
        <dbReference type="PROSITE" id="PS50157"/>
    </source>
</evidence>
<feature type="compositionally biased region" description="Low complexity" evidence="2">
    <location>
        <begin position="578"/>
        <end position="592"/>
    </location>
</feature>
<dbReference type="GO" id="GO:0003676">
    <property type="term" value="F:nucleic acid binding"/>
    <property type="evidence" value="ECO:0007669"/>
    <property type="project" value="InterPro"/>
</dbReference>
<reference evidence="4" key="1">
    <citation type="submission" date="2021-02" db="EMBL/GenBank/DDBJ databases">
        <authorList>
            <person name="Nowell W R."/>
        </authorList>
    </citation>
    <scope>NUCLEOTIDE SEQUENCE</scope>
</reference>
<comment type="caution">
    <text evidence="4">The sequence shown here is derived from an EMBL/GenBank/DDBJ whole genome shotgun (WGS) entry which is preliminary data.</text>
</comment>
<sequence>MFANDDDDDEYNESYDEDQPQGYQALLDPDDEGTFTMEEEDEEEEEEEEEDHNNHEEEIEPAEEDEDEAEVPKDDGQIKPFSCKLCSVSFSKFEAYREHFVSTEHRYKRRDEKKRLGEGCVIETSSVEIFVNLLLYNRIPFESIPIDIESVDFSVSGSLEYNNTKYEHQHAPSLNDLYQILVHKFNQDNEKHQLKMPPQSFFVAREINRKEVDHVWTVPRYCDDTGKSNEQIVKEVLDYCVYTSVEPERERLIAHSIQTWRMFHRQESKPGFWCDICKQCFRKRKAILCHFESSEKHENNLKRLPPYRRAVQHSLFTGRLLNEFIPLDKVDYYRTRVNAYRIPPSNKTIKNAYYCTFCKKSFESAYTLEKHLGWKGHRDLLRKRRQHEVDNMSRLVTYLNFNQLSHEQRNGGIQQMAKTPDEYRLKYNLEPVTMEGLQDDIKRFDAQLAQQVMHNVHNQQGNNNNNNNNNNNRFNHGNSNGNDRGRGRRRGRGRGRGGQSFCGQNFRPRGHFHQQNGQQFHPEQYHQSSNYQPPSYQPRLFNNNNPANQFYSQNNFHLPTTFRPYNPNFVNSNNKRPYQQNNNNNNNNYYNQRQSWPNKKPRYDNPAPYQQQQLPPPPPPLPSSSSSNRIDYRYIANQNTYQQQQKFH</sequence>
<feature type="region of interest" description="Disordered" evidence="2">
    <location>
        <begin position="458"/>
        <end position="629"/>
    </location>
</feature>
<organism evidence="4 5">
    <name type="scientific">Rotaria magnacalcarata</name>
    <dbReference type="NCBI Taxonomy" id="392030"/>
    <lineage>
        <taxon>Eukaryota</taxon>
        <taxon>Metazoa</taxon>
        <taxon>Spiralia</taxon>
        <taxon>Gnathifera</taxon>
        <taxon>Rotifera</taxon>
        <taxon>Eurotatoria</taxon>
        <taxon>Bdelloidea</taxon>
        <taxon>Philodinida</taxon>
        <taxon>Philodinidae</taxon>
        <taxon>Rotaria</taxon>
    </lineage>
</organism>
<keyword evidence="1" id="KW-0863">Zinc-finger</keyword>
<name>A0A816H3M2_9BILA</name>
<feature type="compositionally biased region" description="Low complexity" evidence="2">
    <location>
        <begin position="458"/>
        <end position="482"/>
    </location>
</feature>
<dbReference type="InterPro" id="IPR003604">
    <property type="entry name" value="Matrin/U1-like-C_Znf_C2H2"/>
</dbReference>
<dbReference type="PANTHER" id="PTHR20916">
    <property type="entry name" value="CYSTEINE AND GLYCINE-RICH PROTEIN 2 BINDING PROTEIN"/>
    <property type="match status" value="1"/>
</dbReference>
<evidence type="ECO:0000256" key="2">
    <source>
        <dbReference type="SAM" id="MobiDB-lite"/>
    </source>
</evidence>
<keyword evidence="1" id="KW-0479">Metal-binding</keyword>
<feature type="compositionally biased region" description="Polar residues" evidence="2">
    <location>
        <begin position="525"/>
        <end position="558"/>
    </location>
</feature>
<evidence type="ECO:0000313" key="4">
    <source>
        <dbReference type="EMBL" id="CAF1682250.1"/>
    </source>
</evidence>
<dbReference type="GO" id="GO:0008270">
    <property type="term" value="F:zinc ion binding"/>
    <property type="evidence" value="ECO:0007669"/>
    <property type="project" value="UniProtKB-KW"/>
</dbReference>
<feature type="compositionally biased region" description="Acidic residues" evidence="2">
    <location>
        <begin position="1"/>
        <end position="19"/>
    </location>
</feature>
<feature type="compositionally biased region" description="Basic residues" evidence="2">
    <location>
        <begin position="486"/>
        <end position="495"/>
    </location>
</feature>
<dbReference type="Proteomes" id="UP000663834">
    <property type="component" value="Unassembled WGS sequence"/>
</dbReference>
<protein>
    <recommendedName>
        <fullName evidence="3">C2H2-type domain-containing protein</fullName>
    </recommendedName>
</protein>
<dbReference type="SUPFAM" id="SSF57667">
    <property type="entry name" value="beta-beta-alpha zinc fingers"/>
    <property type="match status" value="2"/>
</dbReference>
<dbReference type="EMBL" id="CAJNOW010020975">
    <property type="protein sequence ID" value="CAF1682250.1"/>
    <property type="molecule type" value="Genomic_DNA"/>
</dbReference>